<evidence type="ECO:0000313" key="1">
    <source>
        <dbReference type="EMBL" id="GLJ59524.1"/>
    </source>
</evidence>
<protein>
    <submittedName>
        <fullName evidence="1">Uncharacterized protein</fullName>
    </submittedName>
</protein>
<organism evidence="1 2">
    <name type="scientific">Cryptomeria japonica</name>
    <name type="common">Japanese cedar</name>
    <name type="synonym">Cupressus japonica</name>
    <dbReference type="NCBI Taxonomy" id="3369"/>
    <lineage>
        <taxon>Eukaryota</taxon>
        <taxon>Viridiplantae</taxon>
        <taxon>Streptophyta</taxon>
        <taxon>Embryophyta</taxon>
        <taxon>Tracheophyta</taxon>
        <taxon>Spermatophyta</taxon>
        <taxon>Pinopsida</taxon>
        <taxon>Pinidae</taxon>
        <taxon>Conifers II</taxon>
        <taxon>Cupressales</taxon>
        <taxon>Cupressaceae</taxon>
        <taxon>Cryptomeria</taxon>
    </lineage>
</organism>
<dbReference type="EMBL" id="BSEH01001009">
    <property type="protein sequence ID" value="GLJ59524.1"/>
    <property type="molecule type" value="Genomic_DNA"/>
</dbReference>
<name>A0AAD3NTC7_CRYJA</name>
<sequence>MERILGLEVGVIHWHLKALPPSSGSTTGNNYLINRRAVSNPVALLYLRAPEPIYEDLPGERRYGPYLLLRRSIRCHTPWLLPVQRAVCFVNVYGCR</sequence>
<gene>
    <name evidence="1" type="ORF">SUGI_1512440</name>
</gene>
<proteinExistence type="predicted"/>
<keyword evidence="2" id="KW-1185">Reference proteome</keyword>
<dbReference type="AlphaFoldDB" id="A0AAD3NTC7"/>
<dbReference type="Proteomes" id="UP001234787">
    <property type="component" value="Unassembled WGS sequence"/>
</dbReference>
<accession>A0AAD3NTC7</accession>
<comment type="caution">
    <text evidence="1">The sequence shown here is derived from an EMBL/GenBank/DDBJ whole genome shotgun (WGS) entry which is preliminary data.</text>
</comment>
<evidence type="ECO:0000313" key="2">
    <source>
        <dbReference type="Proteomes" id="UP001234787"/>
    </source>
</evidence>
<reference evidence="1" key="1">
    <citation type="submission" date="2022-12" db="EMBL/GenBank/DDBJ databases">
        <title>Chromosome-Level Genome Assembly of Japanese Cedar (Cryptomeriajaponica D. Don).</title>
        <authorList>
            <person name="Fujino T."/>
            <person name="Yamaguchi K."/>
            <person name="Yokoyama T."/>
            <person name="Hamanaka T."/>
            <person name="Harazono Y."/>
            <person name="Kamada H."/>
            <person name="Kobayashi W."/>
            <person name="Ujino-Ihara T."/>
            <person name="Uchiyama K."/>
            <person name="Matsumoto A."/>
            <person name="Izuno A."/>
            <person name="Tsumura Y."/>
            <person name="Toyoda A."/>
            <person name="Shigenobu S."/>
            <person name="Moriguchi Y."/>
            <person name="Ueno S."/>
            <person name="Kasahara M."/>
        </authorList>
    </citation>
    <scope>NUCLEOTIDE SEQUENCE</scope>
</reference>